<dbReference type="InterPro" id="IPR029063">
    <property type="entry name" value="SAM-dependent_MTases_sf"/>
</dbReference>
<proteinExistence type="predicted"/>
<evidence type="ECO:0000256" key="4">
    <source>
        <dbReference type="SAM" id="MobiDB-lite"/>
    </source>
</evidence>
<dbReference type="Proteomes" id="UP001338125">
    <property type="component" value="Unassembled WGS sequence"/>
</dbReference>
<keyword evidence="7" id="KW-1185">Reference proteome</keyword>
<sequence>MASIEDLASTIKEQVSKLSALHQEIGTPLPTFEPSGFADYSTESNTPHGNALRDTRNQILDAALDLIRLVRGPTEHLLTLSWATADSSNLDLITRFNLPQHVPLDSTTTFEELSVATQIPAGYLARIVRYGIANGIFVETEPGVIGHSASSAALVKNQYLFNIVHFGLFLSNLMLKSPDFLQAQRDDPANAPKTPFQIAYRTEKDMFQFFHENTDVAKEYHEYLAGRVNTPLWSVDRLRTAWPWASKGEVTVVDVGGSVGHTVQALAPLMPEAKFIVQDNNTGSLEMGRQAVENDSDLKSRISFTEYDFFTPQPVQADVYIYRHIMHDWNDEDSTKILSSLLPALKPGARVLISEGTLPPPPATRLNTLASKMIRIEDSFMLGAHDARERSVADFESLFQQVKPGAFRLVGVTSGSQDGAFQSLLDFEFLG</sequence>
<evidence type="ECO:0000313" key="7">
    <source>
        <dbReference type="Proteomes" id="UP001338125"/>
    </source>
</evidence>
<name>A0ABR0SI55_9HYPO</name>
<organism evidence="6 7">
    <name type="scientific">Cladobotryum mycophilum</name>
    <dbReference type="NCBI Taxonomy" id="491253"/>
    <lineage>
        <taxon>Eukaryota</taxon>
        <taxon>Fungi</taxon>
        <taxon>Dikarya</taxon>
        <taxon>Ascomycota</taxon>
        <taxon>Pezizomycotina</taxon>
        <taxon>Sordariomycetes</taxon>
        <taxon>Hypocreomycetidae</taxon>
        <taxon>Hypocreales</taxon>
        <taxon>Hypocreaceae</taxon>
        <taxon>Cladobotryum</taxon>
    </lineage>
</organism>
<dbReference type="PANTHER" id="PTHR43712:SF5">
    <property type="entry name" value="O-METHYLTRANSFERASE ASQN-RELATED"/>
    <property type="match status" value="1"/>
</dbReference>
<dbReference type="EMBL" id="JAVFKD010000012">
    <property type="protein sequence ID" value="KAK5991844.1"/>
    <property type="molecule type" value="Genomic_DNA"/>
</dbReference>
<dbReference type="InterPro" id="IPR016461">
    <property type="entry name" value="COMT-like"/>
</dbReference>
<dbReference type="InterPro" id="IPR001077">
    <property type="entry name" value="COMT_C"/>
</dbReference>
<evidence type="ECO:0000313" key="6">
    <source>
        <dbReference type="EMBL" id="KAK5991844.1"/>
    </source>
</evidence>
<feature type="region of interest" description="Disordered" evidence="4">
    <location>
        <begin position="32"/>
        <end position="52"/>
    </location>
</feature>
<comment type="caution">
    <text evidence="6">The sequence shown here is derived from an EMBL/GenBank/DDBJ whole genome shotgun (WGS) entry which is preliminary data.</text>
</comment>
<evidence type="ECO:0000256" key="1">
    <source>
        <dbReference type="ARBA" id="ARBA00022603"/>
    </source>
</evidence>
<dbReference type="PROSITE" id="PS51683">
    <property type="entry name" value="SAM_OMT_II"/>
    <property type="match status" value="1"/>
</dbReference>
<dbReference type="CDD" id="cd02440">
    <property type="entry name" value="AdoMet_MTases"/>
    <property type="match status" value="1"/>
</dbReference>
<dbReference type="InterPro" id="IPR036388">
    <property type="entry name" value="WH-like_DNA-bd_sf"/>
</dbReference>
<evidence type="ECO:0000256" key="2">
    <source>
        <dbReference type="ARBA" id="ARBA00022679"/>
    </source>
</evidence>
<protein>
    <submittedName>
        <fullName evidence="6">O-methyltransferase VdtC</fullName>
    </submittedName>
</protein>
<dbReference type="Gene3D" id="1.10.10.10">
    <property type="entry name" value="Winged helix-like DNA-binding domain superfamily/Winged helix DNA-binding domain"/>
    <property type="match status" value="1"/>
</dbReference>
<dbReference type="PANTHER" id="PTHR43712">
    <property type="entry name" value="PUTATIVE (AFU_ORTHOLOGUE AFUA_4G14580)-RELATED"/>
    <property type="match status" value="1"/>
</dbReference>
<evidence type="ECO:0000259" key="5">
    <source>
        <dbReference type="Pfam" id="PF00891"/>
    </source>
</evidence>
<feature type="domain" description="O-methyltransferase C-terminal" evidence="5">
    <location>
        <begin position="248"/>
        <end position="401"/>
    </location>
</feature>
<accession>A0ABR0SI55</accession>
<dbReference type="InterPro" id="IPR036390">
    <property type="entry name" value="WH_DNA-bd_sf"/>
</dbReference>
<keyword evidence="3" id="KW-0949">S-adenosyl-L-methionine</keyword>
<evidence type="ECO:0000256" key="3">
    <source>
        <dbReference type="ARBA" id="ARBA00022691"/>
    </source>
</evidence>
<dbReference type="Pfam" id="PF00891">
    <property type="entry name" value="Methyltransf_2"/>
    <property type="match status" value="1"/>
</dbReference>
<keyword evidence="2" id="KW-0808">Transferase</keyword>
<dbReference type="SUPFAM" id="SSF46785">
    <property type="entry name" value="Winged helix' DNA-binding domain"/>
    <property type="match status" value="1"/>
</dbReference>
<dbReference type="SUPFAM" id="SSF53335">
    <property type="entry name" value="S-adenosyl-L-methionine-dependent methyltransferases"/>
    <property type="match status" value="1"/>
</dbReference>
<reference evidence="6 7" key="1">
    <citation type="submission" date="2024-01" db="EMBL/GenBank/DDBJ databases">
        <title>Complete genome of Cladobotryum mycophilum ATHUM6906.</title>
        <authorList>
            <person name="Christinaki A.C."/>
            <person name="Myridakis A.I."/>
            <person name="Kouvelis V.N."/>
        </authorList>
    </citation>
    <scope>NUCLEOTIDE SEQUENCE [LARGE SCALE GENOMIC DNA]</scope>
    <source>
        <strain evidence="6 7">ATHUM6906</strain>
    </source>
</reference>
<keyword evidence="1" id="KW-0489">Methyltransferase</keyword>
<dbReference type="Gene3D" id="3.40.50.150">
    <property type="entry name" value="Vaccinia Virus protein VP39"/>
    <property type="match status" value="1"/>
</dbReference>
<gene>
    <name evidence="6" type="ORF">PT974_05230</name>
</gene>